<evidence type="ECO:0000259" key="1">
    <source>
        <dbReference type="Pfam" id="PF01408"/>
    </source>
</evidence>
<feature type="domain" description="Gfo/Idh/MocA-like oxidoreductase N-terminal" evidence="1">
    <location>
        <begin position="7"/>
        <end position="116"/>
    </location>
</feature>
<dbReference type="Gene3D" id="3.40.50.720">
    <property type="entry name" value="NAD(P)-binding Rossmann-like Domain"/>
    <property type="match status" value="1"/>
</dbReference>
<dbReference type="OrthoDB" id="4240961at2759"/>
<name>A0A1F5LZ71_PENAI</name>
<reference evidence="2 3" key="1">
    <citation type="journal article" date="2016" name="Sci. Rep.">
        <title>Penicillium arizonense, a new, genome sequenced fungal species, reveals a high chemical diversity in secreted metabolites.</title>
        <authorList>
            <person name="Grijseels S."/>
            <person name="Nielsen J.C."/>
            <person name="Randelovic M."/>
            <person name="Nielsen J."/>
            <person name="Nielsen K.F."/>
            <person name="Workman M."/>
            <person name="Frisvad J.C."/>
        </authorList>
    </citation>
    <scope>NUCLEOTIDE SEQUENCE [LARGE SCALE GENOMIC DNA]</scope>
    <source>
        <strain evidence="2 3">CBS 141311</strain>
    </source>
</reference>
<dbReference type="GO" id="GO:0000166">
    <property type="term" value="F:nucleotide binding"/>
    <property type="evidence" value="ECO:0007669"/>
    <property type="project" value="InterPro"/>
</dbReference>
<dbReference type="EMBL" id="LXJU01000001">
    <property type="protein sequence ID" value="OGE58319.1"/>
    <property type="molecule type" value="Genomic_DNA"/>
</dbReference>
<dbReference type="InterPro" id="IPR036291">
    <property type="entry name" value="NAD(P)-bd_dom_sf"/>
</dbReference>
<comment type="caution">
    <text evidence="2">The sequence shown here is derived from an EMBL/GenBank/DDBJ whole genome shotgun (WGS) entry which is preliminary data.</text>
</comment>
<dbReference type="RefSeq" id="XP_022493742.1">
    <property type="nucleotide sequence ID" value="XM_022626679.1"/>
</dbReference>
<organism evidence="2 3">
    <name type="scientific">Penicillium arizonense</name>
    <dbReference type="NCBI Taxonomy" id="1835702"/>
    <lineage>
        <taxon>Eukaryota</taxon>
        <taxon>Fungi</taxon>
        <taxon>Dikarya</taxon>
        <taxon>Ascomycota</taxon>
        <taxon>Pezizomycotina</taxon>
        <taxon>Eurotiomycetes</taxon>
        <taxon>Eurotiomycetidae</taxon>
        <taxon>Eurotiales</taxon>
        <taxon>Aspergillaceae</taxon>
        <taxon>Penicillium</taxon>
    </lineage>
</organism>
<proteinExistence type="predicted"/>
<keyword evidence="3" id="KW-1185">Reference proteome</keyword>
<protein>
    <recommendedName>
        <fullName evidence="1">Gfo/Idh/MocA-like oxidoreductase N-terminal domain-containing protein</fullName>
    </recommendedName>
</protein>
<evidence type="ECO:0000313" key="2">
    <source>
        <dbReference type="EMBL" id="OGE58319.1"/>
    </source>
</evidence>
<dbReference type="GeneID" id="34571413"/>
<accession>A0A1F5LZ71</accession>
<sequence>MTIKTPRYLLVGAGLVAQKTYIPRLQELDEKGRAKLMAIVEIYGNEHQRPLYSHLPLSKQQWPQEYLELDLMIRRLRIDCVIISTEPFAHKSYGLRALEKGLIVITDKPIITRKGACTSKSAASGIAEDFEELQNAYDELQSRQQTCFTIQCHR</sequence>
<dbReference type="AlphaFoldDB" id="A0A1F5LZ71"/>
<dbReference type="Proteomes" id="UP000177622">
    <property type="component" value="Unassembled WGS sequence"/>
</dbReference>
<dbReference type="Pfam" id="PF01408">
    <property type="entry name" value="GFO_IDH_MocA"/>
    <property type="match status" value="1"/>
</dbReference>
<evidence type="ECO:0000313" key="3">
    <source>
        <dbReference type="Proteomes" id="UP000177622"/>
    </source>
</evidence>
<dbReference type="InterPro" id="IPR000683">
    <property type="entry name" value="Gfo/Idh/MocA-like_OxRdtase_N"/>
</dbReference>
<dbReference type="SUPFAM" id="SSF51735">
    <property type="entry name" value="NAD(P)-binding Rossmann-fold domains"/>
    <property type="match status" value="1"/>
</dbReference>
<gene>
    <name evidence="2" type="ORF">PENARI_c001G06968</name>
</gene>